<dbReference type="InterPro" id="IPR002397">
    <property type="entry name" value="Cyt_P450_B"/>
</dbReference>
<dbReference type="CDD" id="cd20623">
    <property type="entry name" value="CYP_unk"/>
    <property type="match status" value="1"/>
</dbReference>
<organism evidence="2 3">
    <name type="scientific">Saccharopolyspora erythraea</name>
    <name type="common">Streptomyces erythraeus</name>
    <dbReference type="NCBI Taxonomy" id="1836"/>
    <lineage>
        <taxon>Bacteria</taxon>
        <taxon>Bacillati</taxon>
        <taxon>Actinomycetota</taxon>
        <taxon>Actinomycetes</taxon>
        <taxon>Pseudonocardiales</taxon>
        <taxon>Pseudonocardiaceae</taxon>
        <taxon>Saccharopolyspora</taxon>
    </lineage>
</organism>
<name>A0ABP3N4T5_SACER</name>
<dbReference type="Proteomes" id="UP001500729">
    <property type="component" value="Unassembled WGS sequence"/>
</dbReference>
<dbReference type="RefSeq" id="WP_009949530.1">
    <property type="nucleotide sequence ID" value="NZ_BAAAGS010000021.1"/>
</dbReference>
<reference evidence="3" key="1">
    <citation type="journal article" date="2019" name="Int. J. Syst. Evol. Microbiol.">
        <title>The Global Catalogue of Microorganisms (GCM) 10K type strain sequencing project: providing services to taxonomists for standard genome sequencing and annotation.</title>
        <authorList>
            <consortium name="The Broad Institute Genomics Platform"/>
            <consortium name="The Broad Institute Genome Sequencing Center for Infectious Disease"/>
            <person name="Wu L."/>
            <person name="Ma J."/>
        </authorList>
    </citation>
    <scope>NUCLEOTIDE SEQUENCE [LARGE SCALE GENOMIC DNA]</scope>
    <source>
        <strain evidence="3">JCM 10303</strain>
    </source>
</reference>
<sequence>MTGASEVEWPAADAPSDCPVQEVPAAPQEHAVRMYGPILQRDPKELYREMRREHGPVAPILLEGDLPAWLVLGYREVHQVTTDSELFARNSRRWNHWDDVPEGHPLWPWLGIDHSVLVSEGEEHRRRAGAISDALAAVDQFELWDHCARIADRLIDSFAGSGRADLIAEYTDRIPLLVVTTMFGMTEEQTRNLIGDLSTTIDAAEGAGAAHNRVVDRMRALLAVKRERPGNDLPTRLLGHPSTADDDECAIDLVILLTAAHQPTASWIGNTLRLLLTDERFALTLSGGRRSVGDALNEVLWEDSPVSNLLGRWAARDTQLGGRAIRKGDLLLLGYNAANSDPQVWPDGTNAHMAGNHAHMAFGHGEHGCPFPAPELAEVIAKSTIEVLLDRLPDLRLAVEPEALRWRQSTTIRGLVDLPVEFSPTYAKRP</sequence>
<dbReference type="PRINTS" id="PR00359">
    <property type="entry name" value="BP450"/>
</dbReference>
<dbReference type="Gene3D" id="1.10.630.10">
    <property type="entry name" value="Cytochrome P450"/>
    <property type="match status" value="1"/>
</dbReference>
<comment type="similarity">
    <text evidence="1">Belongs to the cytochrome P450 family.</text>
</comment>
<dbReference type="EMBL" id="BAAAGS010000021">
    <property type="protein sequence ID" value="GAA0532708.1"/>
    <property type="molecule type" value="Genomic_DNA"/>
</dbReference>
<evidence type="ECO:0000256" key="1">
    <source>
        <dbReference type="ARBA" id="ARBA00010617"/>
    </source>
</evidence>
<gene>
    <name evidence="2" type="ORF">GCM10009533_34770</name>
</gene>
<dbReference type="PANTHER" id="PTHR46696:SF1">
    <property type="entry name" value="CYTOCHROME P450 YJIB-RELATED"/>
    <property type="match status" value="1"/>
</dbReference>
<evidence type="ECO:0000313" key="2">
    <source>
        <dbReference type="EMBL" id="GAA0532708.1"/>
    </source>
</evidence>
<comment type="caution">
    <text evidence="2">The sequence shown here is derived from an EMBL/GenBank/DDBJ whole genome shotgun (WGS) entry which is preliminary data.</text>
</comment>
<keyword evidence="3" id="KW-1185">Reference proteome</keyword>
<dbReference type="PANTHER" id="PTHR46696">
    <property type="entry name" value="P450, PUTATIVE (EUROFUNG)-RELATED"/>
    <property type="match status" value="1"/>
</dbReference>
<dbReference type="SUPFAM" id="SSF48264">
    <property type="entry name" value="Cytochrome P450"/>
    <property type="match status" value="1"/>
</dbReference>
<accession>A0ABP3N4T5</accession>
<dbReference type="InterPro" id="IPR036396">
    <property type="entry name" value="Cyt_P450_sf"/>
</dbReference>
<proteinExistence type="inferred from homology"/>
<evidence type="ECO:0000313" key="3">
    <source>
        <dbReference type="Proteomes" id="UP001500729"/>
    </source>
</evidence>
<protein>
    <submittedName>
        <fullName evidence="2">Cytochrome P450</fullName>
    </submittedName>
</protein>